<dbReference type="EMBL" id="CP003788">
    <property type="protein sequence ID" value="AFR09633.1"/>
    <property type="molecule type" value="Genomic_DNA"/>
</dbReference>
<evidence type="ECO:0000313" key="3">
    <source>
        <dbReference type="Proteomes" id="UP000003779"/>
    </source>
</evidence>
<dbReference type="AlphaFoldDB" id="J7L7N2"/>
<name>J7L7N2_NOCAA</name>
<organism evidence="2 3">
    <name type="scientific">Nocardiopsis alba (strain ATCC BAA-2165 / BE74)</name>
    <dbReference type="NCBI Taxonomy" id="1205910"/>
    <lineage>
        <taxon>Bacteria</taxon>
        <taxon>Bacillati</taxon>
        <taxon>Actinomycetota</taxon>
        <taxon>Actinomycetes</taxon>
        <taxon>Streptosporangiales</taxon>
        <taxon>Nocardiopsidaceae</taxon>
        <taxon>Nocardiopsis</taxon>
    </lineage>
</organism>
<accession>J7L7N2</accession>
<evidence type="ECO:0000313" key="2">
    <source>
        <dbReference type="EMBL" id="AFR09633.1"/>
    </source>
</evidence>
<sequence>MSDGVGRYSPAMRRGTREYETALLVNGEVLVQDGVVYRGLTMLHEEGEDRFAPLERWAKGVAESLGEPVTWRAKAKNEPEERGTAQPGEVPQNRLAL</sequence>
<feature type="region of interest" description="Disordered" evidence="1">
    <location>
        <begin position="71"/>
        <end position="97"/>
    </location>
</feature>
<protein>
    <submittedName>
        <fullName evidence="2">Uncharacterized protein</fullName>
    </submittedName>
</protein>
<gene>
    <name evidence="2" type="ordered locus">B005_5570</name>
</gene>
<evidence type="ECO:0000256" key="1">
    <source>
        <dbReference type="SAM" id="MobiDB-lite"/>
    </source>
</evidence>
<proteinExistence type="predicted"/>
<dbReference type="Proteomes" id="UP000003779">
    <property type="component" value="Chromosome"/>
</dbReference>
<dbReference type="HOGENOM" id="CLU_2509346_0_0_11"/>
<reference evidence="3" key="2">
    <citation type="submission" date="2012-08" db="EMBL/GenBank/DDBJ databases">
        <title>Whole-genome sequence of Nocardiopsis alba strain ATCC BAA-2165 associated with honeybees.</title>
        <authorList>
            <person name="Qiao J."/>
            <person name="Chen L."/>
            <person name="Li Y."/>
            <person name="Wang J."/>
            <person name="Zhang W."/>
            <person name="Chen S."/>
        </authorList>
    </citation>
    <scope>NUCLEOTIDE SEQUENCE [LARGE SCALE GENOMIC DNA]</scope>
    <source>
        <strain evidence="3">ATCC BAA-2165 / BE74</strain>
    </source>
</reference>
<reference evidence="2 3" key="1">
    <citation type="journal article" date="2012" name="J. Bacteriol.">
        <title>Whole-Genome Sequence of Nocardiopsis alba Strain ATCC BAA-2165, Associated with Honeybees.</title>
        <authorList>
            <person name="Qiao J."/>
            <person name="Chen L."/>
            <person name="Li Y."/>
            <person name="Wang J."/>
            <person name="Zhang W."/>
            <person name="Chen S."/>
        </authorList>
    </citation>
    <scope>NUCLEOTIDE SEQUENCE [LARGE SCALE GENOMIC DNA]</scope>
    <source>
        <strain evidence="3">ATCC BAA-2165 / BE74</strain>
    </source>
</reference>
<dbReference type="KEGG" id="nal:B005_5570"/>
<dbReference type="PATRIC" id="fig|1205910.3.peg.5274"/>